<name>A0A1F5SV65_9BACT</name>
<evidence type="ECO:0000313" key="2">
    <source>
        <dbReference type="Proteomes" id="UP000176915"/>
    </source>
</evidence>
<dbReference type="Proteomes" id="UP000176915">
    <property type="component" value="Unassembled WGS sequence"/>
</dbReference>
<comment type="caution">
    <text evidence="1">The sequence shown here is derived from an EMBL/GenBank/DDBJ whole genome shotgun (WGS) entry which is preliminary data.</text>
</comment>
<proteinExistence type="predicted"/>
<dbReference type="AlphaFoldDB" id="A0A1F5SV65"/>
<evidence type="ECO:0000313" key="1">
    <source>
        <dbReference type="EMBL" id="OGF30628.1"/>
    </source>
</evidence>
<organism evidence="1 2">
    <name type="scientific">Candidatus Falkowbacteria bacterium RIFCSPLOWO2_12_FULL_45_13</name>
    <dbReference type="NCBI Taxonomy" id="1797991"/>
    <lineage>
        <taxon>Bacteria</taxon>
        <taxon>Candidatus Falkowiibacteriota</taxon>
    </lineage>
</organism>
<sequence>MTLDKSNAMMAPQFKRERKMKKTKGIISLVTGLILLISVIFSVTGCVTPGLEEAVLDYIDYILGFYSYPTIYITDGGSNFSNPYDPVTGTNITNATVTVSNETTGVSTTAAYVAASPRGYYKPTANFSHNPGERVSLTVITTNETITGSPTVTPDPVYSSLSPTSGATATLPFTISWDVTQGTYEASHTWVWINDASGSSAEAKNYQEIVPISTKSLQITSAEVQAGIYTIGVFGVNTMTISRAKSGSIVYVDGGGTSTYSSNVMVQ</sequence>
<accession>A0A1F5SV65</accession>
<reference evidence="1 2" key="1">
    <citation type="journal article" date="2016" name="Nat. Commun.">
        <title>Thousands of microbial genomes shed light on interconnected biogeochemical processes in an aquifer system.</title>
        <authorList>
            <person name="Anantharaman K."/>
            <person name="Brown C.T."/>
            <person name="Hug L.A."/>
            <person name="Sharon I."/>
            <person name="Castelle C.J."/>
            <person name="Probst A.J."/>
            <person name="Thomas B.C."/>
            <person name="Singh A."/>
            <person name="Wilkins M.J."/>
            <person name="Karaoz U."/>
            <person name="Brodie E.L."/>
            <person name="Williams K.H."/>
            <person name="Hubbard S.S."/>
            <person name="Banfield J.F."/>
        </authorList>
    </citation>
    <scope>NUCLEOTIDE SEQUENCE [LARGE SCALE GENOMIC DNA]</scope>
</reference>
<gene>
    <name evidence="1" type="ORF">A3H09_03205</name>
</gene>
<dbReference type="EMBL" id="MFFY01000044">
    <property type="protein sequence ID" value="OGF30628.1"/>
    <property type="molecule type" value="Genomic_DNA"/>
</dbReference>
<protein>
    <submittedName>
        <fullName evidence="1">Uncharacterized protein</fullName>
    </submittedName>
</protein>